<proteinExistence type="predicted"/>
<dbReference type="SUPFAM" id="SSF103473">
    <property type="entry name" value="MFS general substrate transporter"/>
    <property type="match status" value="1"/>
</dbReference>
<dbReference type="PROSITE" id="PS50850">
    <property type="entry name" value="MFS"/>
    <property type="match status" value="1"/>
</dbReference>
<dbReference type="Gene3D" id="1.20.1250.20">
    <property type="entry name" value="MFS general substrate transporter like domains"/>
    <property type="match status" value="2"/>
</dbReference>
<dbReference type="GO" id="GO:0022857">
    <property type="term" value="F:transmembrane transporter activity"/>
    <property type="evidence" value="ECO:0007669"/>
    <property type="project" value="InterPro"/>
</dbReference>
<evidence type="ECO:0000256" key="5">
    <source>
        <dbReference type="SAM" id="Phobius"/>
    </source>
</evidence>
<accession>A0A7X5R090</accession>
<evidence type="ECO:0000259" key="6">
    <source>
        <dbReference type="PROSITE" id="PS50850"/>
    </source>
</evidence>
<feature type="transmembrane region" description="Helical" evidence="5">
    <location>
        <begin position="137"/>
        <end position="160"/>
    </location>
</feature>
<keyword evidence="3 5" id="KW-1133">Transmembrane helix</keyword>
<feature type="transmembrane region" description="Helical" evidence="5">
    <location>
        <begin position="377"/>
        <end position="400"/>
    </location>
</feature>
<dbReference type="Pfam" id="PF07690">
    <property type="entry name" value="MFS_1"/>
    <property type="match status" value="1"/>
</dbReference>
<dbReference type="Proteomes" id="UP000541033">
    <property type="component" value="Unassembled WGS sequence"/>
</dbReference>
<dbReference type="InterPro" id="IPR020846">
    <property type="entry name" value="MFS_dom"/>
</dbReference>
<dbReference type="RefSeq" id="WP_208402436.1">
    <property type="nucleotide sequence ID" value="NZ_JAAMOX010000001.1"/>
</dbReference>
<keyword evidence="4 5" id="KW-0472">Membrane</keyword>
<evidence type="ECO:0000256" key="2">
    <source>
        <dbReference type="ARBA" id="ARBA00022692"/>
    </source>
</evidence>
<dbReference type="EMBL" id="JAAMOX010000001">
    <property type="protein sequence ID" value="NIH53057.1"/>
    <property type="molecule type" value="Genomic_DNA"/>
</dbReference>
<dbReference type="InterPro" id="IPR011701">
    <property type="entry name" value="MFS"/>
</dbReference>
<gene>
    <name evidence="7" type="ORF">FHX76_000925</name>
</gene>
<feature type="transmembrane region" description="Helical" evidence="5">
    <location>
        <begin position="290"/>
        <end position="308"/>
    </location>
</feature>
<comment type="caution">
    <text evidence="7">The sequence shown here is derived from an EMBL/GenBank/DDBJ whole genome shotgun (WGS) entry which is preliminary data.</text>
</comment>
<dbReference type="InterPro" id="IPR052524">
    <property type="entry name" value="MFS_Cyanate_Porter"/>
</dbReference>
<keyword evidence="2 5" id="KW-0812">Transmembrane</keyword>
<feature type="transmembrane region" description="Helical" evidence="5">
    <location>
        <begin position="80"/>
        <end position="97"/>
    </location>
</feature>
<feature type="transmembrane region" description="Helical" evidence="5">
    <location>
        <begin position="223"/>
        <end position="245"/>
    </location>
</feature>
<feature type="transmembrane region" description="Helical" evidence="5">
    <location>
        <begin position="349"/>
        <end position="371"/>
    </location>
</feature>
<dbReference type="PANTHER" id="PTHR23523">
    <property type="match status" value="1"/>
</dbReference>
<feature type="transmembrane region" description="Helical" evidence="5">
    <location>
        <begin position="103"/>
        <end position="125"/>
    </location>
</feature>
<dbReference type="InterPro" id="IPR036259">
    <property type="entry name" value="MFS_trans_sf"/>
</dbReference>
<protein>
    <submittedName>
        <fullName evidence="7">CP family cyanate transporter-like MFS transporter</fullName>
    </submittedName>
</protein>
<comment type="subcellular location">
    <subcellularLocation>
        <location evidence="1">Cell membrane</location>
        <topology evidence="1">Multi-pass membrane protein</topology>
    </subcellularLocation>
</comment>
<evidence type="ECO:0000313" key="8">
    <source>
        <dbReference type="Proteomes" id="UP000541033"/>
    </source>
</evidence>
<feature type="domain" description="Major facilitator superfamily (MFS) profile" evidence="6">
    <location>
        <begin position="10"/>
        <end position="403"/>
    </location>
</feature>
<feature type="transmembrane region" description="Helical" evidence="5">
    <location>
        <begin position="166"/>
        <end position="185"/>
    </location>
</feature>
<dbReference type="PANTHER" id="PTHR23523:SF2">
    <property type="entry name" value="2-NITROIMIDAZOLE TRANSPORTER"/>
    <property type="match status" value="1"/>
</dbReference>
<name>A0A7X5R090_9MICO</name>
<dbReference type="CDD" id="cd17339">
    <property type="entry name" value="MFS_NIMT_CynX_like"/>
    <property type="match status" value="1"/>
</dbReference>
<evidence type="ECO:0000256" key="4">
    <source>
        <dbReference type="ARBA" id="ARBA00023136"/>
    </source>
</evidence>
<feature type="transmembrane region" description="Helical" evidence="5">
    <location>
        <begin position="314"/>
        <end position="337"/>
    </location>
</feature>
<evidence type="ECO:0000256" key="3">
    <source>
        <dbReference type="ARBA" id="ARBA00022989"/>
    </source>
</evidence>
<feature type="transmembrane region" description="Helical" evidence="5">
    <location>
        <begin position="47"/>
        <end position="68"/>
    </location>
</feature>
<dbReference type="AlphaFoldDB" id="A0A7X5R090"/>
<dbReference type="GO" id="GO:0005886">
    <property type="term" value="C:plasma membrane"/>
    <property type="evidence" value="ECO:0007669"/>
    <property type="project" value="UniProtKB-SubCell"/>
</dbReference>
<reference evidence="7 8" key="1">
    <citation type="submission" date="2020-02" db="EMBL/GenBank/DDBJ databases">
        <title>Sequencing the genomes of 1000 actinobacteria strains.</title>
        <authorList>
            <person name="Klenk H.-P."/>
        </authorList>
    </citation>
    <scope>NUCLEOTIDE SEQUENCE [LARGE SCALE GENOMIC DNA]</scope>
    <source>
        <strain evidence="7 8">DSM 27960</strain>
    </source>
</reference>
<evidence type="ECO:0000313" key="7">
    <source>
        <dbReference type="EMBL" id="NIH53057.1"/>
    </source>
</evidence>
<sequence length="410" mass="42720">MPQPSGAPARVGLLLVGILLIAANMRAPITSVGPVLTDIQATLGFGASTASILASIPVMSFALFAPIAPIVANRFGIERTLGGAVLLLAAAIVGRSLPVPGLIWVGTVLIGVSIALINVLLPALIKRDFSSRVGQITGLYSAVQSAFAAMAAGFAVPIAGMSAEGWRLSLGIWAGVAIIAFAVFVPQLRSTTYPTLGATLGSAAAPGAASAFHHTWRSPWKSLLGWQVTFFMGFQSMIYYTVIAWWPTIEQAQGISNGEAGWHQFTYQAFGILGSISCAQAIQRLSDQRVIVVALTAFQATAILGQLSEPSLGLLWMMLLGIGSGGNIVLALSFFGLRTSNHHQAASLSGMAQSVGYAMAALSPIMVGVLHDATGGWQASIMMLLGVLVVQLVMGLFAGANRLIGERHRT</sequence>
<organism evidence="7 8">
    <name type="scientific">Lysinibacter cavernae</name>
    <dbReference type="NCBI Taxonomy" id="1640652"/>
    <lineage>
        <taxon>Bacteria</taxon>
        <taxon>Bacillati</taxon>
        <taxon>Actinomycetota</taxon>
        <taxon>Actinomycetes</taxon>
        <taxon>Micrococcales</taxon>
        <taxon>Microbacteriaceae</taxon>
        <taxon>Lysinibacter</taxon>
    </lineage>
</organism>
<keyword evidence="8" id="KW-1185">Reference proteome</keyword>
<evidence type="ECO:0000256" key="1">
    <source>
        <dbReference type="ARBA" id="ARBA00004651"/>
    </source>
</evidence>